<feature type="signal peptide" evidence="3">
    <location>
        <begin position="1"/>
        <end position="19"/>
    </location>
</feature>
<dbReference type="Proteomes" id="UP000598996">
    <property type="component" value="Unassembled WGS sequence"/>
</dbReference>
<evidence type="ECO:0000313" key="5">
    <source>
        <dbReference type="EMBL" id="MBL7260904.1"/>
    </source>
</evidence>
<dbReference type="Pfam" id="PF01497">
    <property type="entry name" value="Peripla_BP_2"/>
    <property type="match status" value="1"/>
</dbReference>
<proteinExistence type="inferred from homology"/>
<dbReference type="PROSITE" id="PS50983">
    <property type="entry name" value="FE_B12_PBP"/>
    <property type="match status" value="1"/>
</dbReference>
<evidence type="ECO:0000259" key="4">
    <source>
        <dbReference type="PROSITE" id="PS50983"/>
    </source>
</evidence>
<dbReference type="Gene3D" id="3.40.50.1980">
    <property type="entry name" value="Nitrogenase molybdenum iron protein domain"/>
    <property type="match status" value="2"/>
</dbReference>
<accession>A0ABS1W2F9</accession>
<dbReference type="PANTHER" id="PTHR30535">
    <property type="entry name" value="VITAMIN B12-BINDING PROTEIN"/>
    <property type="match status" value="1"/>
</dbReference>
<dbReference type="InterPro" id="IPR050902">
    <property type="entry name" value="ABC_Transporter_SBP"/>
</dbReference>
<dbReference type="PANTHER" id="PTHR30535:SF34">
    <property type="entry name" value="MOLYBDATE-BINDING PROTEIN MOLA"/>
    <property type="match status" value="1"/>
</dbReference>
<dbReference type="NCBIfam" id="NF038402">
    <property type="entry name" value="TroA_like"/>
    <property type="match status" value="1"/>
</dbReference>
<protein>
    <submittedName>
        <fullName evidence="5">ABC transporter substrate-binding protein</fullName>
    </submittedName>
</protein>
<evidence type="ECO:0000313" key="6">
    <source>
        <dbReference type="Proteomes" id="UP000598996"/>
    </source>
</evidence>
<keyword evidence="6" id="KW-1185">Reference proteome</keyword>
<keyword evidence="2 3" id="KW-0732">Signal</keyword>
<feature type="domain" description="Fe/B12 periplasmic-binding" evidence="4">
    <location>
        <begin position="57"/>
        <end position="311"/>
    </location>
</feature>
<reference evidence="5 6" key="1">
    <citation type="submission" date="2021-01" db="EMBL/GenBank/DDBJ databases">
        <title>Actinoplanes sp. nov. LDG1-01 isolated from lichen.</title>
        <authorList>
            <person name="Saeng-In P."/>
            <person name="Phongsopitanun W."/>
            <person name="Kanchanasin P."/>
            <person name="Yuki M."/>
            <person name="Kudo T."/>
            <person name="Ohkuma M."/>
            <person name="Tanasupawat S."/>
        </authorList>
    </citation>
    <scope>NUCLEOTIDE SEQUENCE [LARGE SCALE GENOMIC DNA]</scope>
    <source>
        <strain evidence="5 6">LDG1-01</strain>
    </source>
</reference>
<dbReference type="EMBL" id="JAENHO010000016">
    <property type="protein sequence ID" value="MBL7260904.1"/>
    <property type="molecule type" value="Genomic_DNA"/>
</dbReference>
<evidence type="ECO:0000256" key="2">
    <source>
        <dbReference type="ARBA" id="ARBA00022729"/>
    </source>
</evidence>
<feature type="chain" id="PRO_5045912822" evidence="3">
    <location>
        <begin position="20"/>
        <end position="311"/>
    </location>
</feature>
<comment type="caution">
    <text evidence="5">The sequence shown here is derived from an EMBL/GenBank/DDBJ whole genome shotgun (WGS) entry which is preliminary data.</text>
</comment>
<evidence type="ECO:0000256" key="3">
    <source>
        <dbReference type="SAM" id="SignalP"/>
    </source>
</evidence>
<comment type="similarity">
    <text evidence="1">Belongs to the bacterial solute-binding protein 8 family.</text>
</comment>
<organism evidence="5 6">
    <name type="scientific">Paractinoplanes lichenicola</name>
    <dbReference type="NCBI Taxonomy" id="2802976"/>
    <lineage>
        <taxon>Bacteria</taxon>
        <taxon>Bacillati</taxon>
        <taxon>Actinomycetota</taxon>
        <taxon>Actinomycetes</taxon>
        <taxon>Micromonosporales</taxon>
        <taxon>Micromonosporaceae</taxon>
        <taxon>Paractinoplanes</taxon>
    </lineage>
</organism>
<name>A0ABS1W2F9_9ACTN</name>
<dbReference type="CDD" id="cd01143">
    <property type="entry name" value="YvrC"/>
    <property type="match status" value="1"/>
</dbReference>
<dbReference type="SUPFAM" id="SSF53807">
    <property type="entry name" value="Helical backbone' metal receptor"/>
    <property type="match status" value="1"/>
</dbReference>
<evidence type="ECO:0000256" key="1">
    <source>
        <dbReference type="ARBA" id="ARBA00008814"/>
    </source>
</evidence>
<dbReference type="InterPro" id="IPR054828">
    <property type="entry name" value="Vit_B12_bind_prot"/>
</dbReference>
<dbReference type="RefSeq" id="WP_202997628.1">
    <property type="nucleotide sequence ID" value="NZ_JAENHO010000016.1"/>
</dbReference>
<dbReference type="PROSITE" id="PS51257">
    <property type="entry name" value="PROKAR_LIPOPROTEIN"/>
    <property type="match status" value="1"/>
</dbReference>
<gene>
    <name evidence="5" type="ORF">JKJ07_42130</name>
</gene>
<dbReference type="InterPro" id="IPR002491">
    <property type="entry name" value="ABC_transptr_periplasmic_BD"/>
</dbReference>
<sequence length="311" mass="32905">MKRVLTAALAATTLLVAGACGGNDDTTEPSGTTPSSAAAAAYPVTVGDLTLEQRPEKIVSLSSTATEILYAIGAGPQVTAVDDQSNHPADAPRTDLSGVKPNAEAIAAEDPDLVILSNDIDKIVSQLDKLEIPVFLASATTDLDGTYEQIRQFGSLTGHRTEADALSATMTADIDKIVKDVPRRSTPLSYYYELDPTFYSVTSKTFIGSIFAKFGMENVADAADPDGAKGGYPQLSQEALVKSDPDTIFLADSKCCQQSPQTVTARKGWSTITAVKNNQIYALDDDIASRWGPRTVDLVRTIADAVTKIPA</sequence>